<dbReference type="AlphaFoldDB" id="A0A844EKB4"/>
<organism evidence="4 5">
    <name type="scientific">Lentilactobacillus parabuchneri</name>
    <dbReference type="NCBI Taxonomy" id="152331"/>
    <lineage>
        <taxon>Bacteria</taxon>
        <taxon>Bacillati</taxon>
        <taxon>Bacillota</taxon>
        <taxon>Bacilli</taxon>
        <taxon>Lactobacillales</taxon>
        <taxon>Lactobacillaceae</taxon>
        <taxon>Lentilactobacillus</taxon>
    </lineage>
</organism>
<keyword evidence="2" id="KW-1133">Transmembrane helix</keyword>
<gene>
    <name evidence="4" type="ORF">GKC44_03485</name>
</gene>
<feature type="transmembrane region" description="Helical" evidence="2">
    <location>
        <begin position="130"/>
        <end position="149"/>
    </location>
</feature>
<evidence type="ECO:0000256" key="2">
    <source>
        <dbReference type="SAM" id="Phobius"/>
    </source>
</evidence>
<evidence type="ECO:0000256" key="1">
    <source>
        <dbReference type="SAM" id="MobiDB-lite"/>
    </source>
</evidence>
<protein>
    <submittedName>
        <fullName evidence="4">Zinc-ribbon domain-containing protein</fullName>
    </submittedName>
</protein>
<dbReference type="Proteomes" id="UP000491237">
    <property type="component" value="Unassembled WGS sequence"/>
</dbReference>
<dbReference type="EMBL" id="WKKY01000047">
    <property type="protein sequence ID" value="MSE20330.1"/>
    <property type="molecule type" value="Genomic_DNA"/>
</dbReference>
<evidence type="ECO:0000313" key="5">
    <source>
        <dbReference type="Proteomes" id="UP000491237"/>
    </source>
</evidence>
<feature type="compositionally biased region" description="Polar residues" evidence="1">
    <location>
        <begin position="57"/>
        <end position="77"/>
    </location>
</feature>
<evidence type="ECO:0000313" key="4">
    <source>
        <dbReference type="EMBL" id="MSE20330.1"/>
    </source>
</evidence>
<dbReference type="Pfam" id="PF13240">
    <property type="entry name" value="Zn_Ribbon_1"/>
    <property type="match status" value="1"/>
</dbReference>
<proteinExistence type="predicted"/>
<comment type="caution">
    <text evidence="4">The sequence shown here is derived from an EMBL/GenBank/DDBJ whole genome shotgun (WGS) entry which is preliminary data.</text>
</comment>
<dbReference type="InterPro" id="IPR026870">
    <property type="entry name" value="Zinc_ribbon_dom"/>
</dbReference>
<keyword evidence="2" id="KW-0812">Transmembrane</keyword>
<feature type="domain" description="Zinc-ribbon" evidence="3">
    <location>
        <begin position="27"/>
        <end position="49"/>
    </location>
</feature>
<reference evidence="4 5" key="1">
    <citation type="submission" date="2019-11" db="EMBL/GenBank/DDBJ databases">
        <title>Draft Genome Sequence of Plant Growth-Promoting Rhizosphere-Associated Bacteria.</title>
        <authorList>
            <person name="Vasilyev I.Y."/>
            <person name="Radchenko V."/>
            <person name="Ilnitskaya E.V."/>
        </authorList>
    </citation>
    <scope>NUCLEOTIDE SEQUENCE [LARGE SCALE GENOMIC DNA]</scope>
    <source>
        <strain evidence="4 5">VRA_07sq_f</strain>
    </source>
</reference>
<feature type="region of interest" description="Disordered" evidence="1">
    <location>
        <begin position="52"/>
        <end position="77"/>
    </location>
</feature>
<accession>A0A844EKB4</accession>
<keyword evidence="2" id="KW-0472">Membrane</keyword>
<feature type="transmembrane region" description="Helical" evidence="2">
    <location>
        <begin position="87"/>
        <end position="118"/>
    </location>
</feature>
<evidence type="ECO:0000259" key="3">
    <source>
        <dbReference type="Pfam" id="PF13240"/>
    </source>
</evidence>
<sequence length="152" mass="16257">MECIGPAFYLRRKLVLNNSEQPNSVKFCSKCGQKISAAARFCPKCGAQLEVSDPGRPQSTVNNQSSSETHASTQTSNSTVKAPLDHFALLGVVFGGISWLLNFWGVVGIIAVVFSILALNRHLSGTNKTIAIIGLVSGVVNIIYALSVLESY</sequence>
<dbReference type="OrthoDB" id="2329756at2"/>
<name>A0A844EKB4_9LACO</name>